<reference evidence="2 3" key="1">
    <citation type="submission" date="2014-04" db="EMBL/GenBank/DDBJ databases">
        <title>A comprehensive comparison of genomes of Erythrobacter spp. strains.</title>
        <authorList>
            <person name="Zheng Q."/>
        </authorList>
    </citation>
    <scope>NUCLEOTIDE SEQUENCE [LARGE SCALE GENOMIC DNA]</scope>
    <source>
        <strain evidence="2 3">DSM 6997</strain>
    </source>
</reference>
<protein>
    <submittedName>
        <fullName evidence="2">Uncharacterized protein</fullName>
    </submittedName>
</protein>
<gene>
    <name evidence="2" type="ORF">EH31_04900</name>
</gene>
<sequence>MDSKFGSRKKPSSMRGVLFAALASFGFGGALAGYIVWYNLQPDEPSLTAQQGTPDLPAASPVEGEGSPTPSATVSASPTPLAEAVAALEEGDAEGAAEVVRGVVDQQGGIDQRLAAAEQRLARLDLQAQAAAGNAARAEGLLIAFATRRAVERGAELGYLADQLRLRFSDQWPNAVSTIISFSRNPLRIDNLTARLDGLGPQLVKTEEGLSWTRVRREIGELFVIRRESTPSPQPQLRLQRARTALEQGRYQNAIDEIKGMPGAAQAEAWIADAERYKAAMEALEVIETAAVLDQSGLRDGAGNVVSQPSPVDGDN</sequence>
<dbReference type="Proteomes" id="UP000027647">
    <property type="component" value="Unassembled WGS sequence"/>
</dbReference>
<evidence type="ECO:0000313" key="2">
    <source>
        <dbReference type="EMBL" id="KEO92013.1"/>
    </source>
</evidence>
<keyword evidence="3" id="KW-1185">Reference proteome</keyword>
<accession>A0A074MJH2</accession>
<organism evidence="2 3">
    <name type="scientific">Erythrobacter longus</name>
    <dbReference type="NCBI Taxonomy" id="1044"/>
    <lineage>
        <taxon>Bacteria</taxon>
        <taxon>Pseudomonadati</taxon>
        <taxon>Pseudomonadota</taxon>
        <taxon>Alphaproteobacteria</taxon>
        <taxon>Sphingomonadales</taxon>
        <taxon>Erythrobacteraceae</taxon>
        <taxon>Erythrobacter/Porphyrobacter group</taxon>
        <taxon>Erythrobacter</taxon>
    </lineage>
</organism>
<dbReference type="OrthoDB" id="7432270at2"/>
<feature type="compositionally biased region" description="Low complexity" evidence="1">
    <location>
        <begin position="67"/>
        <end position="79"/>
    </location>
</feature>
<feature type="region of interest" description="Disordered" evidence="1">
    <location>
        <begin position="46"/>
        <end position="79"/>
    </location>
</feature>
<proteinExistence type="predicted"/>
<dbReference type="EMBL" id="JMIW01000001">
    <property type="protein sequence ID" value="KEO92013.1"/>
    <property type="molecule type" value="Genomic_DNA"/>
</dbReference>
<comment type="caution">
    <text evidence="2">The sequence shown here is derived from an EMBL/GenBank/DDBJ whole genome shotgun (WGS) entry which is preliminary data.</text>
</comment>
<name>A0A074MJH2_ERYLO</name>
<dbReference type="AlphaFoldDB" id="A0A074MJH2"/>
<dbReference type="STRING" id="1044.EH31_04900"/>
<dbReference type="eggNOG" id="ENOG502ZP1S">
    <property type="taxonomic scope" value="Bacteria"/>
</dbReference>
<evidence type="ECO:0000256" key="1">
    <source>
        <dbReference type="SAM" id="MobiDB-lite"/>
    </source>
</evidence>
<evidence type="ECO:0000313" key="3">
    <source>
        <dbReference type="Proteomes" id="UP000027647"/>
    </source>
</evidence>